<proteinExistence type="predicted"/>
<name>A0A183JLA7_9TREM</name>
<evidence type="ECO:0000313" key="3">
    <source>
        <dbReference type="WBParaSite" id="SCUD_0000348801-mRNA-1"/>
    </source>
</evidence>
<reference evidence="3" key="1">
    <citation type="submission" date="2016-06" db="UniProtKB">
        <authorList>
            <consortium name="WormBaseParasite"/>
        </authorList>
    </citation>
    <scope>IDENTIFICATION</scope>
</reference>
<gene>
    <name evidence="1" type="ORF">SCUD_LOCUS3486</name>
</gene>
<dbReference type="EMBL" id="UZAK01003974">
    <property type="protein sequence ID" value="VDO82257.1"/>
    <property type="molecule type" value="Genomic_DNA"/>
</dbReference>
<keyword evidence="2" id="KW-1185">Reference proteome</keyword>
<accession>A0A183JLA7</accession>
<organism evidence="3">
    <name type="scientific">Schistosoma curassoni</name>
    <dbReference type="NCBI Taxonomy" id="6186"/>
    <lineage>
        <taxon>Eukaryota</taxon>
        <taxon>Metazoa</taxon>
        <taxon>Spiralia</taxon>
        <taxon>Lophotrochozoa</taxon>
        <taxon>Platyhelminthes</taxon>
        <taxon>Trematoda</taxon>
        <taxon>Digenea</taxon>
        <taxon>Strigeidida</taxon>
        <taxon>Schistosomatoidea</taxon>
        <taxon>Schistosomatidae</taxon>
        <taxon>Schistosoma</taxon>
    </lineage>
</organism>
<dbReference type="WBParaSite" id="SCUD_0000348801-mRNA-1">
    <property type="protein sequence ID" value="SCUD_0000348801-mRNA-1"/>
    <property type="gene ID" value="SCUD_0000348801"/>
</dbReference>
<protein>
    <submittedName>
        <fullName evidence="3">Ovule protein</fullName>
    </submittedName>
</protein>
<evidence type="ECO:0000313" key="2">
    <source>
        <dbReference type="Proteomes" id="UP000279833"/>
    </source>
</evidence>
<dbReference type="Proteomes" id="UP000279833">
    <property type="component" value="Unassembled WGS sequence"/>
</dbReference>
<reference evidence="1 2" key="2">
    <citation type="submission" date="2018-11" db="EMBL/GenBank/DDBJ databases">
        <authorList>
            <consortium name="Pathogen Informatics"/>
        </authorList>
    </citation>
    <scope>NUCLEOTIDE SEQUENCE [LARGE SCALE GENOMIC DNA]</scope>
    <source>
        <strain evidence="1">Dakar</strain>
        <strain evidence="2">Dakar, Senegal</strain>
    </source>
</reference>
<dbReference type="AlphaFoldDB" id="A0A183JLA7"/>
<evidence type="ECO:0000313" key="1">
    <source>
        <dbReference type="EMBL" id="VDO82257.1"/>
    </source>
</evidence>
<sequence length="72" mass="8210">IVLAISLSKVTLAKSERSISRSCKSFSICASFSLTKRYRKQIIHRINSEVMTSHNISVKKQKKQKKLMVSIN</sequence>